<reference evidence="8 9" key="1">
    <citation type="submission" date="2019-04" db="EMBL/GenBank/DDBJ databases">
        <title>Bacillus sediminilitoris sp. nov., isolated from a tidal flat sediment on the East China Sea.</title>
        <authorList>
            <person name="Wei Y."/>
            <person name="Mao H."/>
            <person name="Fang J."/>
        </authorList>
    </citation>
    <scope>NUCLEOTIDE SEQUENCE [LARGE SCALE GENOMIC DNA]</scope>
    <source>
        <strain evidence="8 9">DSL-17</strain>
    </source>
</reference>
<evidence type="ECO:0000256" key="4">
    <source>
        <dbReference type="ARBA" id="ARBA00022544"/>
    </source>
</evidence>
<dbReference type="AlphaFoldDB" id="A0A4S4BVX3"/>
<name>A0A4S4BVX3_9BACI</name>
<evidence type="ECO:0000256" key="7">
    <source>
        <dbReference type="ARBA" id="ARBA00023136"/>
    </source>
</evidence>
<keyword evidence="5" id="KW-0812">Transmembrane</keyword>
<evidence type="ECO:0000256" key="1">
    <source>
        <dbReference type="ARBA" id="ARBA00004141"/>
    </source>
</evidence>
<gene>
    <name evidence="8" type="ORF">E6W99_13325</name>
</gene>
<keyword evidence="4" id="KW-0309">Germination</keyword>
<accession>A0A4S4BVX3</accession>
<comment type="caution">
    <text evidence="8">The sequence shown here is derived from an EMBL/GenBank/DDBJ whole genome shotgun (WGS) entry which is preliminary data.</text>
</comment>
<keyword evidence="6" id="KW-1133">Transmembrane helix</keyword>
<sequence length="370" mass="42045">MNMLEKGKINATEFQLLVIVFTIGSSVLTSPSQVTKIVKQDAWITSALTVLISLFFIYLYNKIADLYPSMTFIECLEKVFGKWLGKIAALIFLFYLYYLTAGVLREIGNFFTTQILVETPIEIIMILFLLTVLYGVRLGLEVIVRTALIFYPWIIFLLLMLFLFLIPEIKLENVQPILEAGLKPFMKATYNNLSIPYNQLIILLMVAPYVNEKKQMKRAFYKGTLFGGLVITLIILFSILVLGAENSARQSYPSFILGKKINIGGFLERIEAIVAIIWILTVYFKISICYYSLSNGLANVLGLKSHQILMFPLFLLIISFSIIAHPDMVHFQHFLAKTWPHYSFTICLFLPLLVVIIGKLSKKISAAKSS</sequence>
<dbReference type="Gene3D" id="1.20.1740.10">
    <property type="entry name" value="Amino acid/polyamine transporter I"/>
    <property type="match status" value="1"/>
</dbReference>
<evidence type="ECO:0000256" key="2">
    <source>
        <dbReference type="ARBA" id="ARBA00007998"/>
    </source>
</evidence>
<keyword evidence="9" id="KW-1185">Reference proteome</keyword>
<keyword evidence="7" id="KW-0472">Membrane</keyword>
<keyword evidence="3" id="KW-0813">Transport</keyword>
<dbReference type="GO" id="GO:0009847">
    <property type="term" value="P:spore germination"/>
    <property type="evidence" value="ECO:0007669"/>
    <property type="project" value="InterPro"/>
</dbReference>
<dbReference type="NCBIfam" id="TIGR00912">
    <property type="entry name" value="2A0309"/>
    <property type="match status" value="1"/>
</dbReference>
<dbReference type="PANTHER" id="PTHR34975:SF2">
    <property type="entry name" value="SPORE GERMINATION PROTEIN A2"/>
    <property type="match status" value="1"/>
</dbReference>
<dbReference type="EMBL" id="SSNT01000009">
    <property type="protein sequence ID" value="THF79324.1"/>
    <property type="molecule type" value="Genomic_DNA"/>
</dbReference>
<protein>
    <submittedName>
        <fullName evidence="8">Spore gernimation protein</fullName>
    </submittedName>
</protein>
<dbReference type="PANTHER" id="PTHR34975">
    <property type="entry name" value="SPORE GERMINATION PROTEIN A2"/>
    <property type="match status" value="1"/>
</dbReference>
<evidence type="ECO:0000313" key="9">
    <source>
        <dbReference type="Proteomes" id="UP000310334"/>
    </source>
</evidence>
<evidence type="ECO:0000256" key="6">
    <source>
        <dbReference type="ARBA" id="ARBA00022989"/>
    </source>
</evidence>
<evidence type="ECO:0000313" key="8">
    <source>
        <dbReference type="EMBL" id="THF79324.1"/>
    </source>
</evidence>
<dbReference type="InterPro" id="IPR004761">
    <property type="entry name" value="Spore_GerAB"/>
</dbReference>
<dbReference type="GO" id="GO:0016020">
    <property type="term" value="C:membrane"/>
    <property type="evidence" value="ECO:0007669"/>
    <property type="project" value="UniProtKB-SubCell"/>
</dbReference>
<evidence type="ECO:0000256" key="3">
    <source>
        <dbReference type="ARBA" id="ARBA00022448"/>
    </source>
</evidence>
<comment type="subcellular location">
    <subcellularLocation>
        <location evidence="1">Membrane</location>
        <topology evidence="1">Multi-pass membrane protein</topology>
    </subcellularLocation>
</comment>
<dbReference type="Proteomes" id="UP000310334">
    <property type="component" value="Unassembled WGS sequence"/>
</dbReference>
<dbReference type="OrthoDB" id="2078716at2"/>
<organism evidence="8 9">
    <name type="scientific">Metabacillus sediminilitoris</name>
    <dbReference type="NCBI Taxonomy" id="2567941"/>
    <lineage>
        <taxon>Bacteria</taxon>
        <taxon>Bacillati</taxon>
        <taxon>Bacillota</taxon>
        <taxon>Bacilli</taxon>
        <taxon>Bacillales</taxon>
        <taxon>Bacillaceae</taxon>
        <taxon>Metabacillus</taxon>
    </lineage>
</organism>
<comment type="similarity">
    <text evidence="2">Belongs to the amino acid-polyamine-organocation (APC) superfamily. Spore germination protein (SGP) (TC 2.A.3.9) family.</text>
</comment>
<proteinExistence type="inferred from homology"/>
<evidence type="ECO:0000256" key="5">
    <source>
        <dbReference type="ARBA" id="ARBA00022692"/>
    </source>
</evidence>
<dbReference type="Pfam" id="PF03845">
    <property type="entry name" value="Spore_permease"/>
    <property type="match status" value="1"/>
</dbReference>